<dbReference type="SUPFAM" id="SSF55781">
    <property type="entry name" value="GAF domain-like"/>
    <property type="match status" value="1"/>
</dbReference>
<accession>A0A291RSZ7</accession>
<organism evidence="2 3">
    <name type="scientific">Nocardia terpenica</name>
    <dbReference type="NCBI Taxonomy" id="455432"/>
    <lineage>
        <taxon>Bacteria</taxon>
        <taxon>Bacillati</taxon>
        <taxon>Actinomycetota</taxon>
        <taxon>Actinomycetes</taxon>
        <taxon>Mycobacteriales</taxon>
        <taxon>Nocardiaceae</taxon>
        <taxon>Nocardia</taxon>
    </lineage>
</organism>
<name>A0A291RSZ7_9NOCA</name>
<dbReference type="Proteomes" id="UP000221961">
    <property type="component" value="Chromosome"/>
</dbReference>
<reference evidence="2 3" key="1">
    <citation type="submission" date="2017-10" db="EMBL/GenBank/DDBJ databases">
        <title>Comparative genomics between pathogenic Norcardia.</title>
        <authorList>
            <person name="Zeng L."/>
        </authorList>
    </citation>
    <scope>NUCLEOTIDE SEQUENCE [LARGE SCALE GENOMIC DNA]</scope>
    <source>
        <strain evidence="2 3">NC_YFY_NT001</strain>
    </source>
</reference>
<dbReference type="Gene3D" id="3.30.450.40">
    <property type="match status" value="1"/>
</dbReference>
<dbReference type="AlphaFoldDB" id="A0A291RSZ7"/>
<dbReference type="InterPro" id="IPR005561">
    <property type="entry name" value="ANTAR"/>
</dbReference>
<dbReference type="GO" id="GO:0003723">
    <property type="term" value="F:RNA binding"/>
    <property type="evidence" value="ECO:0007669"/>
    <property type="project" value="InterPro"/>
</dbReference>
<dbReference type="RefSeq" id="WP_098697590.1">
    <property type="nucleotide sequence ID" value="NZ_CP023778.1"/>
</dbReference>
<gene>
    <name evidence="2" type="ORF">CRH09_35135</name>
</gene>
<dbReference type="KEGG" id="ntp:CRH09_35135"/>
<dbReference type="EMBL" id="CP023778">
    <property type="protein sequence ID" value="ATL70633.1"/>
    <property type="molecule type" value="Genomic_DNA"/>
</dbReference>
<proteinExistence type="predicted"/>
<evidence type="ECO:0000313" key="3">
    <source>
        <dbReference type="Proteomes" id="UP000221961"/>
    </source>
</evidence>
<feature type="domain" description="ANTAR" evidence="1">
    <location>
        <begin position="182"/>
        <end position="237"/>
    </location>
</feature>
<dbReference type="InterPro" id="IPR029016">
    <property type="entry name" value="GAF-like_dom_sf"/>
</dbReference>
<protein>
    <recommendedName>
        <fullName evidence="1">ANTAR domain-containing protein</fullName>
    </recommendedName>
</protein>
<evidence type="ECO:0000259" key="1">
    <source>
        <dbReference type="SMART" id="SM01012"/>
    </source>
</evidence>
<sequence>MSVDDAAAARFVGVLRASGFTLGASSVRGDQLCTACLRVLPATEAAITLAMPDDRWEVLGAIGETAVRFSDAQAATGEGPGPDAHDTGMPTRVSDFDAVSTTGRWPLLSQWDRVDLSGAICSVPLRLGGIRVGFLDLLGADRIVHDAAAYNDALQVAAVITTMLLATLTQPSDGSDDGTDADLGPWWEQATSTREIHQATGMIAVQLDCTVAVAYSRLVAHTFTTERTLGEIAAEVVARRLRFPPEPEAEPIPKPET</sequence>
<dbReference type="GeneID" id="88362496"/>
<dbReference type="SMART" id="SM01012">
    <property type="entry name" value="ANTAR"/>
    <property type="match status" value="1"/>
</dbReference>
<evidence type="ECO:0000313" key="2">
    <source>
        <dbReference type="EMBL" id="ATL70633.1"/>
    </source>
</evidence>